<dbReference type="SUPFAM" id="SSF81301">
    <property type="entry name" value="Nucleotidyltransferase"/>
    <property type="match status" value="1"/>
</dbReference>
<comment type="caution">
    <text evidence="15">The sequence shown here is derived from an EMBL/GenBank/DDBJ whole genome shotgun (WGS) entry which is preliminary data.</text>
</comment>
<evidence type="ECO:0000259" key="11">
    <source>
        <dbReference type="Pfam" id="PF01743"/>
    </source>
</evidence>
<dbReference type="Gene3D" id="1.10.3090.10">
    <property type="entry name" value="cca-adding enzyme, domain 2"/>
    <property type="match status" value="1"/>
</dbReference>
<evidence type="ECO:0000259" key="13">
    <source>
        <dbReference type="Pfam" id="PF12627"/>
    </source>
</evidence>
<dbReference type="PANTHER" id="PTHR46173">
    <property type="entry name" value="CCA TRNA NUCLEOTIDYLTRANSFERASE 1, MITOCHONDRIAL"/>
    <property type="match status" value="1"/>
</dbReference>
<name>A0ABN0P1T4_TRELE</name>
<dbReference type="InterPro" id="IPR043519">
    <property type="entry name" value="NT_sf"/>
</dbReference>
<feature type="region of interest" description="Disordered" evidence="10">
    <location>
        <begin position="272"/>
        <end position="300"/>
    </location>
</feature>
<keyword evidence="6" id="KW-0547">Nucleotide-binding</keyword>
<dbReference type="Pfam" id="PF12627">
    <property type="entry name" value="PolyA_pol_RNAbd"/>
    <property type="match status" value="1"/>
</dbReference>
<keyword evidence="7" id="KW-0460">Magnesium</keyword>
<evidence type="ECO:0000256" key="1">
    <source>
        <dbReference type="ARBA" id="ARBA00001946"/>
    </source>
</evidence>
<evidence type="ECO:0000256" key="5">
    <source>
        <dbReference type="ARBA" id="ARBA00022723"/>
    </source>
</evidence>
<evidence type="ECO:0000256" key="8">
    <source>
        <dbReference type="ARBA" id="ARBA00022884"/>
    </source>
</evidence>
<dbReference type="EMBL" id="AWVH01000002">
    <property type="protein sequence ID" value="ERJ94531.1"/>
    <property type="molecule type" value="Genomic_DNA"/>
</dbReference>
<comment type="similarity">
    <text evidence="9">Belongs to the tRNA nucleotidyltransferase/poly(A) polymerase family.</text>
</comment>
<dbReference type="InterPro" id="IPR032810">
    <property type="entry name" value="CCA-adding_enz_C"/>
</dbReference>
<dbReference type="PANTHER" id="PTHR46173:SF1">
    <property type="entry name" value="CCA TRNA NUCLEOTIDYLTRANSFERASE 1, MITOCHONDRIAL"/>
    <property type="match status" value="1"/>
</dbReference>
<reference evidence="15 16" key="1">
    <citation type="submission" date="2013-08" db="EMBL/GenBank/DDBJ databases">
        <authorList>
            <person name="Weinstock G."/>
            <person name="Sodergren E."/>
            <person name="Wylie T."/>
            <person name="Fulton L."/>
            <person name="Fulton R."/>
            <person name="Fronick C."/>
            <person name="O'Laughlin M."/>
            <person name="Godfrey J."/>
            <person name="Miner T."/>
            <person name="Herter B."/>
            <person name="Appelbaum E."/>
            <person name="Cordes M."/>
            <person name="Lek S."/>
            <person name="Wollam A."/>
            <person name="Pepin K.H."/>
            <person name="Palsikar V.B."/>
            <person name="Mitreva M."/>
            <person name="Wilson R.K."/>
        </authorList>
    </citation>
    <scope>NUCLEOTIDE SEQUENCE [LARGE SCALE GENOMIC DNA]</scope>
    <source>
        <strain evidence="15 16">ATCC 700332</strain>
    </source>
</reference>
<comment type="cofactor">
    <cofactor evidence="1">
        <name>Mg(2+)</name>
        <dbReference type="ChEBI" id="CHEBI:18420"/>
    </cofactor>
</comment>
<evidence type="ECO:0000256" key="6">
    <source>
        <dbReference type="ARBA" id="ARBA00022741"/>
    </source>
</evidence>
<dbReference type="CDD" id="cd00077">
    <property type="entry name" value="HDc"/>
    <property type="match status" value="1"/>
</dbReference>
<keyword evidence="16" id="KW-1185">Reference proteome</keyword>
<proteinExistence type="inferred from homology"/>
<dbReference type="Gene3D" id="3.30.460.10">
    <property type="entry name" value="Beta Polymerase, domain 2"/>
    <property type="match status" value="1"/>
</dbReference>
<keyword evidence="5" id="KW-0479">Metal-binding</keyword>
<evidence type="ECO:0000256" key="4">
    <source>
        <dbReference type="ARBA" id="ARBA00022695"/>
    </source>
</evidence>
<evidence type="ECO:0000259" key="14">
    <source>
        <dbReference type="Pfam" id="PF13735"/>
    </source>
</evidence>
<dbReference type="Pfam" id="PF01966">
    <property type="entry name" value="HD"/>
    <property type="match status" value="1"/>
</dbReference>
<evidence type="ECO:0000259" key="12">
    <source>
        <dbReference type="Pfam" id="PF01966"/>
    </source>
</evidence>
<evidence type="ECO:0000313" key="15">
    <source>
        <dbReference type="EMBL" id="ERJ94531.1"/>
    </source>
</evidence>
<evidence type="ECO:0000313" key="16">
    <source>
        <dbReference type="Proteomes" id="UP000016649"/>
    </source>
</evidence>
<dbReference type="NCBIfam" id="TIGR00277">
    <property type="entry name" value="HDIG"/>
    <property type="match status" value="1"/>
</dbReference>
<evidence type="ECO:0000256" key="7">
    <source>
        <dbReference type="ARBA" id="ARBA00022842"/>
    </source>
</evidence>
<gene>
    <name evidence="15" type="ORF">HMPREF9193_00065</name>
</gene>
<dbReference type="InterPro" id="IPR003607">
    <property type="entry name" value="HD/PDEase_dom"/>
</dbReference>
<keyword evidence="3" id="KW-0819">tRNA processing</keyword>
<feature type="compositionally biased region" description="Basic and acidic residues" evidence="10">
    <location>
        <begin position="272"/>
        <end position="292"/>
    </location>
</feature>
<protein>
    <submittedName>
        <fullName evidence="15">tRNA nucleotidyltransferase/poly(A) polymerase family protein</fullName>
    </submittedName>
</protein>
<accession>A0ABN0P1T4</accession>
<dbReference type="InterPro" id="IPR006675">
    <property type="entry name" value="HDIG_dom"/>
</dbReference>
<evidence type="ECO:0000256" key="9">
    <source>
        <dbReference type="RuleBase" id="RU003953"/>
    </source>
</evidence>
<evidence type="ECO:0000256" key="2">
    <source>
        <dbReference type="ARBA" id="ARBA00022679"/>
    </source>
</evidence>
<dbReference type="RefSeq" id="WP_021686037.1">
    <property type="nucleotide sequence ID" value="NZ_KI260552.1"/>
</dbReference>
<dbReference type="InterPro" id="IPR032828">
    <property type="entry name" value="PolyA_RNA-bd"/>
</dbReference>
<dbReference type="Gene3D" id="1.10.246.80">
    <property type="match status" value="1"/>
</dbReference>
<dbReference type="InterPro" id="IPR006674">
    <property type="entry name" value="HD_domain"/>
</dbReference>
<feature type="domain" description="HD" evidence="12">
    <location>
        <begin position="308"/>
        <end position="407"/>
    </location>
</feature>
<keyword evidence="8 9" id="KW-0694">RNA-binding</keyword>
<dbReference type="SUPFAM" id="SSF81891">
    <property type="entry name" value="Poly A polymerase C-terminal region-like"/>
    <property type="match status" value="1"/>
</dbReference>
<dbReference type="InterPro" id="IPR050264">
    <property type="entry name" value="Bact_CCA-adding_enz_type3_sf"/>
</dbReference>
<sequence>MVKTVSVPPVLKKMNAFFERAGFEAYLVGGAVRDMLRGKSASDWDVATNACPEQVQALFRRVIPTGIEHGTLTVIFMSHHIEVTTFRSEHGYSDGRRPDEVSYEASIEQDLSRRDFTMNALALNLSSGALCDPFGGKKDIKAKIIRTVGKARDRFAEDGLRPVRAIRFASTLHFTIESDTLAAIPLSLDNIKCVSIERLRDEFIKIITGEKPSYGLKLLEQTEVLNLFIPELCACRHVTQDDGRGFHRFDVLDHLFYACDYAQCRSCIESAKTTDKPGGESSAGKDDGEQKNGGKNSTGTSDSFADRILVIRLAALFHDIGKPRVRAEQVHDGVKRITFYSHEKESARICTAVLERLRFPAKTVRYVSHLVSQHMFHYESSWTDAAVRRFMARVSPPAGLGTLEQTINDLFDVRIADVSGMTNSAALLHTGQWSANLLEFRERIQKELNSHNAIGLKDLAVSGSDLIRAGIPAGKTLGLLLQELLQTVLDDPACNTKEKLLEIAKRKMR</sequence>
<evidence type="ECO:0000256" key="10">
    <source>
        <dbReference type="SAM" id="MobiDB-lite"/>
    </source>
</evidence>
<dbReference type="Pfam" id="PF13735">
    <property type="entry name" value="tRNA_NucTran2_2"/>
    <property type="match status" value="1"/>
</dbReference>
<evidence type="ECO:0000256" key="3">
    <source>
        <dbReference type="ARBA" id="ARBA00022694"/>
    </source>
</evidence>
<keyword evidence="4" id="KW-0548">Nucleotidyltransferase</keyword>
<dbReference type="Pfam" id="PF01743">
    <property type="entry name" value="PolyA_pol"/>
    <property type="match status" value="1"/>
</dbReference>
<organism evidence="15 16">
    <name type="scientific">Treponema lecithinolyticum ATCC 700332</name>
    <dbReference type="NCBI Taxonomy" id="1321815"/>
    <lineage>
        <taxon>Bacteria</taxon>
        <taxon>Pseudomonadati</taxon>
        <taxon>Spirochaetota</taxon>
        <taxon>Spirochaetia</taxon>
        <taxon>Spirochaetales</taxon>
        <taxon>Treponemataceae</taxon>
        <taxon>Treponema</taxon>
    </lineage>
</organism>
<dbReference type="InterPro" id="IPR002646">
    <property type="entry name" value="PolA_pol_head_dom"/>
</dbReference>
<feature type="domain" description="tRNA nucleotidyltransferase/poly(A) polymerase RNA and SrmB- binding" evidence="13">
    <location>
        <begin position="174"/>
        <end position="233"/>
    </location>
</feature>
<dbReference type="CDD" id="cd05398">
    <property type="entry name" value="NT_ClassII-CCAase"/>
    <property type="match status" value="1"/>
</dbReference>
<feature type="domain" description="CCA-adding enzyme C-terminal" evidence="14">
    <location>
        <begin position="454"/>
        <end position="504"/>
    </location>
</feature>
<keyword evidence="2 9" id="KW-0808">Transferase</keyword>
<feature type="domain" description="Poly A polymerase head" evidence="11">
    <location>
        <begin position="25"/>
        <end position="146"/>
    </location>
</feature>
<dbReference type="Proteomes" id="UP000016649">
    <property type="component" value="Unassembled WGS sequence"/>
</dbReference>